<evidence type="ECO:0000313" key="6">
    <source>
        <dbReference type="Proteomes" id="UP000001366"/>
    </source>
</evidence>
<dbReference type="PROSITE" id="PS01091">
    <property type="entry name" value="TATD_3"/>
    <property type="match status" value="1"/>
</dbReference>
<dbReference type="FunFam" id="3.20.20.140:FF:000005">
    <property type="entry name" value="TatD family hydrolase"/>
    <property type="match status" value="1"/>
</dbReference>
<dbReference type="HOGENOM" id="CLU_031506_4_0_0"/>
<dbReference type="PROSITE" id="PS01137">
    <property type="entry name" value="TATD_1"/>
    <property type="match status" value="1"/>
</dbReference>
<dbReference type="InterPro" id="IPR001130">
    <property type="entry name" value="TatD-like"/>
</dbReference>
<dbReference type="InterPro" id="IPR015991">
    <property type="entry name" value="TatD/YcfH-like"/>
</dbReference>
<evidence type="ECO:0000313" key="5">
    <source>
        <dbReference type="EMBL" id="ACO04729.1"/>
    </source>
</evidence>
<dbReference type="PANTHER" id="PTHR46124">
    <property type="entry name" value="D-AMINOACYL-TRNA DEACYLASE"/>
    <property type="match status" value="1"/>
</dbReference>
<dbReference type="Gene3D" id="3.20.20.140">
    <property type="entry name" value="Metal-dependent hydrolases"/>
    <property type="match status" value="1"/>
</dbReference>
<keyword evidence="3 5" id="KW-0378">Hydrolase</keyword>
<evidence type="ECO:0000256" key="2">
    <source>
        <dbReference type="ARBA" id="ARBA00022723"/>
    </source>
</evidence>
<dbReference type="STRING" id="123214.PERMA_0395"/>
<dbReference type="GO" id="GO:0046872">
    <property type="term" value="F:metal ion binding"/>
    <property type="evidence" value="ECO:0007669"/>
    <property type="project" value="UniProtKB-KW"/>
</dbReference>
<evidence type="ECO:0000256" key="4">
    <source>
        <dbReference type="PIRSR" id="PIRSR005902-1"/>
    </source>
</evidence>
<dbReference type="GO" id="GO:0016788">
    <property type="term" value="F:hydrolase activity, acting on ester bonds"/>
    <property type="evidence" value="ECO:0007669"/>
    <property type="project" value="InterPro"/>
</dbReference>
<dbReference type="PANTHER" id="PTHR46124:SF2">
    <property type="entry name" value="D-AMINOACYL-TRNA DEACYLASE"/>
    <property type="match status" value="1"/>
</dbReference>
<name>C0QU21_PERMH</name>
<gene>
    <name evidence="5" type="ordered locus">PERMA_0395</name>
</gene>
<dbReference type="AlphaFoldDB" id="C0QU21"/>
<keyword evidence="2 4" id="KW-0479">Metal-binding</keyword>
<dbReference type="InterPro" id="IPR032466">
    <property type="entry name" value="Metal_Hydrolase"/>
</dbReference>
<reference evidence="5 6" key="1">
    <citation type="journal article" date="2009" name="J. Bacteriol.">
        <title>Complete and draft genome sequences of six members of the Aquificales.</title>
        <authorList>
            <person name="Reysenbach A.L."/>
            <person name="Hamamura N."/>
            <person name="Podar M."/>
            <person name="Griffiths E."/>
            <person name="Ferreira S."/>
            <person name="Hochstein R."/>
            <person name="Heidelberg J."/>
            <person name="Johnson J."/>
            <person name="Mead D."/>
            <person name="Pohorille A."/>
            <person name="Sarmiento M."/>
            <person name="Schweighofer K."/>
            <person name="Seshadri R."/>
            <person name="Voytek M.A."/>
        </authorList>
    </citation>
    <scope>NUCLEOTIDE SEQUENCE [LARGE SCALE GENOMIC DNA]</scope>
    <source>
        <strain evidence="6">DSM 14350 / EX-H1</strain>
    </source>
</reference>
<comment type="similarity">
    <text evidence="1">Belongs to the metallo-dependent hydrolases superfamily. TatD-type hydrolase family.</text>
</comment>
<dbReference type="PIRSF" id="PIRSF005902">
    <property type="entry name" value="DNase_TatD"/>
    <property type="match status" value="1"/>
</dbReference>
<evidence type="ECO:0000256" key="3">
    <source>
        <dbReference type="ARBA" id="ARBA00022801"/>
    </source>
</evidence>
<keyword evidence="6" id="KW-1185">Reference proteome</keyword>
<dbReference type="SUPFAM" id="SSF51556">
    <property type="entry name" value="Metallo-dependent hydrolases"/>
    <property type="match status" value="1"/>
</dbReference>
<feature type="binding site" evidence="4">
    <location>
        <position position="126"/>
    </location>
    <ligand>
        <name>a divalent metal cation</name>
        <dbReference type="ChEBI" id="CHEBI:60240"/>
        <label>2</label>
    </ligand>
</feature>
<feature type="binding site" evidence="4">
    <location>
        <position position="90"/>
    </location>
    <ligand>
        <name>a divalent metal cation</name>
        <dbReference type="ChEBI" id="CHEBI:60240"/>
        <label>1</label>
    </ligand>
</feature>
<feature type="binding site" evidence="4">
    <location>
        <position position="151"/>
    </location>
    <ligand>
        <name>a divalent metal cation</name>
        <dbReference type="ChEBI" id="CHEBI:60240"/>
        <label>2</label>
    </ligand>
</feature>
<proteinExistence type="inferred from homology"/>
<protein>
    <submittedName>
        <fullName evidence="5">Hydrolase, TatD family</fullName>
    </submittedName>
</protein>
<sequence>MTDMIDTHAHLDMLKSEEDLLESVEKLDYIITIGCDKEEIYRAIELAEKFENVYASIGFHPYDVNGIDDKDLDNLRSLAVEKRKVVAIGETGLDFYRDITPKDRQIYFFEKQIQISKELELPLVVHSRSADKETVEILEKYYPYPASGVMHCFGGSIDMMRASVDMGFYISFAGNVTYPKADSLREVLKNTPLDRLLLETDSPFLSPQKKRGKPNRPSYIYYTLDYVSSLLGISSEELEKITDRNAKRLFKIEEYENIIVDKILE</sequence>
<organism evidence="5 6">
    <name type="scientific">Persephonella marina (strain DSM 14350 / EX-H1)</name>
    <dbReference type="NCBI Taxonomy" id="123214"/>
    <lineage>
        <taxon>Bacteria</taxon>
        <taxon>Pseudomonadati</taxon>
        <taxon>Aquificota</taxon>
        <taxon>Aquificia</taxon>
        <taxon>Aquificales</taxon>
        <taxon>Hydrogenothermaceae</taxon>
        <taxon>Persephonella</taxon>
    </lineage>
</organism>
<dbReference type="GO" id="GO:0005829">
    <property type="term" value="C:cytosol"/>
    <property type="evidence" value="ECO:0007669"/>
    <property type="project" value="TreeGrafter"/>
</dbReference>
<feature type="binding site" evidence="4">
    <location>
        <position position="8"/>
    </location>
    <ligand>
        <name>a divalent metal cation</name>
        <dbReference type="ChEBI" id="CHEBI:60240"/>
        <label>1</label>
    </ligand>
</feature>
<dbReference type="eggNOG" id="COG0084">
    <property type="taxonomic scope" value="Bacteria"/>
</dbReference>
<dbReference type="EMBL" id="CP001230">
    <property type="protein sequence ID" value="ACO04729.1"/>
    <property type="molecule type" value="Genomic_DNA"/>
</dbReference>
<dbReference type="Pfam" id="PF01026">
    <property type="entry name" value="TatD_DNase"/>
    <property type="match status" value="1"/>
</dbReference>
<accession>C0QU21</accession>
<evidence type="ECO:0000256" key="1">
    <source>
        <dbReference type="ARBA" id="ARBA00009275"/>
    </source>
</evidence>
<feature type="binding site" evidence="4">
    <location>
        <position position="201"/>
    </location>
    <ligand>
        <name>a divalent metal cation</name>
        <dbReference type="ChEBI" id="CHEBI:60240"/>
        <label>1</label>
    </ligand>
</feature>
<dbReference type="GO" id="GO:0004536">
    <property type="term" value="F:DNA nuclease activity"/>
    <property type="evidence" value="ECO:0007669"/>
    <property type="project" value="InterPro"/>
</dbReference>
<feature type="binding site" evidence="4">
    <location>
        <position position="10"/>
    </location>
    <ligand>
        <name>a divalent metal cation</name>
        <dbReference type="ChEBI" id="CHEBI:60240"/>
        <label>1</label>
    </ligand>
</feature>
<dbReference type="PaxDb" id="123214-PERMA_0395"/>
<dbReference type="InterPro" id="IPR018228">
    <property type="entry name" value="DNase_TatD-rel_CS"/>
</dbReference>
<dbReference type="CDD" id="cd01310">
    <property type="entry name" value="TatD_DNAse"/>
    <property type="match status" value="1"/>
</dbReference>
<dbReference type="KEGG" id="pmx:PERMA_0395"/>
<dbReference type="NCBIfam" id="TIGR00010">
    <property type="entry name" value="YchF/TatD family DNA exonuclease"/>
    <property type="match status" value="1"/>
</dbReference>
<dbReference type="Proteomes" id="UP000001366">
    <property type="component" value="Chromosome"/>
</dbReference>